<dbReference type="InterPro" id="IPR007846">
    <property type="entry name" value="RRM_NUP35_dom"/>
</dbReference>
<keyword evidence="2" id="KW-0653">Protein transport</keyword>
<evidence type="ECO:0000256" key="2">
    <source>
        <dbReference type="ARBA" id="ARBA00022927"/>
    </source>
</evidence>
<evidence type="ECO:0000256" key="3">
    <source>
        <dbReference type="ARBA" id="ARBA00023010"/>
    </source>
</evidence>
<dbReference type="PaxDb" id="4565-Traes_3B_0B8F47502.1"/>
<organism evidence="8">
    <name type="scientific">Triticum aestivum</name>
    <name type="common">Wheat</name>
    <dbReference type="NCBI Taxonomy" id="4565"/>
    <lineage>
        <taxon>Eukaryota</taxon>
        <taxon>Viridiplantae</taxon>
        <taxon>Streptophyta</taxon>
        <taxon>Embryophyta</taxon>
        <taxon>Tracheophyta</taxon>
        <taxon>Spermatophyta</taxon>
        <taxon>Magnoliopsida</taxon>
        <taxon>Liliopsida</taxon>
        <taxon>Poales</taxon>
        <taxon>Poaceae</taxon>
        <taxon>BOP clade</taxon>
        <taxon>Pooideae</taxon>
        <taxon>Triticodae</taxon>
        <taxon>Triticeae</taxon>
        <taxon>Triticinae</taxon>
        <taxon>Triticum</taxon>
    </lineage>
</organism>
<dbReference type="OMA" id="SDWLVEP"/>
<keyword evidence="5" id="KW-0813">Transport</keyword>
<evidence type="ECO:0000256" key="4">
    <source>
        <dbReference type="ARBA" id="ARBA00023132"/>
    </source>
</evidence>
<feature type="domain" description="RRM Nup35-type" evidence="7">
    <location>
        <begin position="159"/>
        <end position="240"/>
    </location>
</feature>
<keyword evidence="5" id="KW-0509">mRNA transport</keyword>
<reference evidence="8" key="2">
    <citation type="submission" date="2020-03" db="EMBL/GenBank/DDBJ databases">
        <title>The second near-complete assembly of the hexaploid bread wheat (Triticum aestivum) genome.</title>
        <authorList>
            <person name="Zimin A.V."/>
            <person name="Puiu D."/>
            <person name="Shumante A."/>
            <person name="Alonge M."/>
            <person name="Salzberg S.L."/>
        </authorList>
    </citation>
    <scope>NUCLEOTIDE SEQUENCE</scope>
    <source>
        <tissue evidence="8">Leaf</tissue>
    </source>
</reference>
<dbReference type="EMBL" id="CM022218">
    <property type="protein sequence ID" value="KAF7030480.1"/>
    <property type="molecule type" value="Genomic_DNA"/>
</dbReference>
<dbReference type="PROSITE" id="PS51472">
    <property type="entry name" value="RRM_NUP35"/>
    <property type="match status" value="1"/>
</dbReference>
<evidence type="ECO:0000313" key="8">
    <source>
        <dbReference type="EMBL" id="KAF7030480.1"/>
    </source>
</evidence>
<evidence type="ECO:0000256" key="5">
    <source>
        <dbReference type="PROSITE-ProRule" id="PRU00804"/>
    </source>
</evidence>
<dbReference type="Pfam" id="PF05172">
    <property type="entry name" value="RRM_Nup35"/>
    <property type="match status" value="1"/>
</dbReference>
<dbReference type="InterPro" id="IPR012677">
    <property type="entry name" value="Nucleotide-bd_a/b_plait_sf"/>
</dbReference>
<keyword evidence="4 5" id="KW-0906">Nuclear pore complex</keyword>
<gene>
    <name evidence="8" type="ORF">CFC21_042016</name>
</gene>
<dbReference type="PANTHER" id="PTHR21527">
    <property type="entry name" value="NUCLEOPORIN NUP35"/>
    <property type="match status" value="1"/>
</dbReference>
<reference evidence="8" key="1">
    <citation type="journal article" date="2017" name="Gigascience">
        <title>The first near-complete assembly of the hexaploid bread wheat genome, Triticum aestivum.</title>
        <authorList>
            <person name="Zimin A.V."/>
            <person name="Puiu D."/>
            <person name="Hall R."/>
            <person name="Kingan S."/>
            <person name="Clavijo B.J."/>
            <person name="Salzberg S.L."/>
        </authorList>
    </citation>
    <scope>NUCLEOTIDE SEQUENCE</scope>
    <source>
        <tissue evidence="8">Leaf</tissue>
    </source>
</reference>
<name>A0A3B6FPK2_WHEAT</name>
<feature type="compositionally biased region" description="Pro residues" evidence="6">
    <location>
        <begin position="1"/>
        <end position="11"/>
    </location>
</feature>
<dbReference type="PANTHER" id="PTHR21527:SF10">
    <property type="entry name" value="NUCLEAR PORE COMPLEX PROTEIN NUP35"/>
    <property type="match status" value="1"/>
</dbReference>
<evidence type="ECO:0000256" key="6">
    <source>
        <dbReference type="SAM" id="MobiDB-lite"/>
    </source>
</evidence>
<comment type="caution">
    <text evidence="8">The sequence shown here is derived from an EMBL/GenBank/DDBJ whole genome shotgun (WGS) entry which is preliminary data.</text>
</comment>
<feature type="region of interest" description="Disordered" evidence="6">
    <location>
        <begin position="1"/>
        <end position="100"/>
    </location>
</feature>
<dbReference type="Gene3D" id="3.30.70.330">
    <property type="match status" value="1"/>
</dbReference>
<proteinExistence type="predicted"/>
<evidence type="ECO:0000256" key="1">
    <source>
        <dbReference type="ARBA" id="ARBA00004567"/>
    </source>
</evidence>
<keyword evidence="3" id="KW-0811">Translocation</keyword>
<dbReference type="CDD" id="cd12441">
    <property type="entry name" value="RRM_Nup53_like"/>
    <property type="match status" value="1"/>
</dbReference>
<dbReference type="STRING" id="4565.A0A077RZL5"/>
<protein>
    <recommendedName>
        <fullName evidence="7">RRM Nup35-type domain-containing protein</fullName>
    </recommendedName>
</protein>
<keyword evidence="5" id="KW-0539">Nucleus</keyword>
<sequence length="315" mass="33747">MASLSPSPPRRTPTAGGRQSPFFRDLAPAIPSHRTSGSLDPSSTPPPPPPLFTLDDRLYAQDFSPDRSASNLLPVAPSPSPPTRASSGNRPPSWDRSRAVPPGPCSLSDWLVEPARKEVLALPPPSPPPTRAANAEVRSPVIPLPAPSRTAPSATVTGADGEEWVTVFGFTARETNLVLREFGKCGVILRHCSGPRDGNWLHILYQHQYDARRALEKNGIQLFSGVAIGVKITDPVQRQMDEKMSESNYKGFMVSLPSKSSIQNAGASSNLGDLPRPYDPKAGRNVNRDMGCSTGSVAMPAKSVLAKTMDLIFGI</sequence>
<dbReference type="eggNOG" id="KOG4285">
    <property type="taxonomic scope" value="Eukaryota"/>
</dbReference>
<accession>A0A3B6FPK2</accession>
<dbReference type="InterPro" id="IPR035979">
    <property type="entry name" value="RBD_domain_sf"/>
</dbReference>
<evidence type="ECO:0000259" key="7">
    <source>
        <dbReference type="PROSITE" id="PS51472"/>
    </source>
</evidence>
<dbReference type="SUPFAM" id="SSF54928">
    <property type="entry name" value="RNA-binding domain, RBD"/>
    <property type="match status" value="1"/>
</dbReference>
<comment type="subcellular location">
    <subcellularLocation>
        <location evidence="1">Nucleus</location>
        <location evidence="1">Nuclear pore complex</location>
    </subcellularLocation>
</comment>
<dbReference type="Proteomes" id="UP000815260">
    <property type="component" value="Chromosome 3B"/>
</dbReference>